<dbReference type="Pfam" id="PF13561">
    <property type="entry name" value="adh_short_C2"/>
    <property type="match status" value="1"/>
</dbReference>
<sequence>MRRFEGKVVVITGGARGIGLASAERFAREGAVVVITDVLSGEAEAQAARLSSEGLAVEAAVQDVTREADWDRLVADVIHRHGRLDVLVNNAGIARIASIEESSLAEWRLTMAVNVEGVFLGTKAAIGAMKAGGGAIVNVASIAGNVGEPLLAAYNASKGAVKLLTRNAALHCARHGYPIRVNSMHPGYTDTVLVSDAIGTMEAEAGEAFAAETLARIPIGRFAVPDEIAGPILFLASDDARYMTGSELIVDGGYTAA</sequence>
<dbReference type="Proteomes" id="UP000275727">
    <property type="component" value="Chromosome"/>
</dbReference>
<dbReference type="Gene3D" id="3.40.50.720">
    <property type="entry name" value="NAD(P)-binding Rossmann-like Domain"/>
    <property type="match status" value="1"/>
</dbReference>
<dbReference type="PANTHER" id="PTHR42760">
    <property type="entry name" value="SHORT-CHAIN DEHYDROGENASES/REDUCTASES FAMILY MEMBER"/>
    <property type="match status" value="1"/>
</dbReference>
<dbReference type="GO" id="GO:0016616">
    <property type="term" value="F:oxidoreductase activity, acting on the CH-OH group of donors, NAD or NADP as acceptor"/>
    <property type="evidence" value="ECO:0007669"/>
    <property type="project" value="TreeGrafter"/>
</dbReference>
<dbReference type="EMBL" id="AP018711">
    <property type="protein sequence ID" value="BBE34501.1"/>
    <property type="molecule type" value="Genomic_DNA"/>
</dbReference>
<dbReference type="FunFam" id="3.40.50.720:FF:000084">
    <property type="entry name" value="Short-chain dehydrogenase reductase"/>
    <property type="match status" value="1"/>
</dbReference>
<gene>
    <name evidence="4" type="ORF">DFR51_1087</name>
    <name evidence="3" type="ORF">SmB9_21590</name>
</gene>
<dbReference type="PRINTS" id="PR00081">
    <property type="entry name" value="GDHRDH"/>
</dbReference>
<dbReference type="PRINTS" id="PR00080">
    <property type="entry name" value="SDRFAMILY"/>
</dbReference>
<reference evidence="3 5" key="1">
    <citation type="submission" date="2018-06" db="EMBL/GenBank/DDBJ databases">
        <title>Complete Genome Sequence of the Microcystin-Degrading Bacterium Sphingosinicella microcystinivorans Strain B-9.</title>
        <authorList>
            <person name="Jin H."/>
            <person name="Nishizawa T."/>
            <person name="Guo Y."/>
            <person name="Nishizawa A."/>
            <person name="Park H."/>
            <person name="Kato H."/>
            <person name="Tsuji K."/>
            <person name="Harada K."/>
        </authorList>
    </citation>
    <scope>NUCLEOTIDE SEQUENCE [LARGE SCALE GENOMIC DNA]</scope>
    <source>
        <strain evidence="3 5">B9</strain>
    </source>
</reference>
<evidence type="ECO:0000313" key="6">
    <source>
        <dbReference type="Proteomes" id="UP000276029"/>
    </source>
</evidence>
<proteinExistence type="inferred from homology"/>
<evidence type="ECO:0000313" key="3">
    <source>
        <dbReference type="EMBL" id="BBE34501.1"/>
    </source>
</evidence>
<dbReference type="InterPro" id="IPR002347">
    <property type="entry name" value="SDR_fam"/>
</dbReference>
<dbReference type="InterPro" id="IPR057326">
    <property type="entry name" value="KR_dom"/>
</dbReference>
<dbReference type="Proteomes" id="UP000276029">
    <property type="component" value="Unassembled WGS sequence"/>
</dbReference>
<keyword evidence="6" id="KW-1185">Reference proteome</keyword>
<dbReference type="InterPro" id="IPR036291">
    <property type="entry name" value="NAD(P)-bd_dom_sf"/>
</dbReference>
<evidence type="ECO:0000259" key="2">
    <source>
        <dbReference type="SMART" id="SM00822"/>
    </source>
</evidence>
<reference evidence="4 6" key="2">
    <citation type="submission" date="2018-10" db="EMBL/GenBank/DDBJ databases">
        <title>Genomic Encyclopedia of Type Strains, Phase IV (KMG-IV): sequencing the most valuable type-strain genomes for metagenomic binning, comparative biology and taxonomic classification.</title>
        <authorList>
            <person name="Goeker M."/>
        </authorList>
    </citation>
    <scope>NUCLEOTIDE SEQUENCE [LARGE SCALE GENOMIC DNA]</scope>
    <source>
        <strain evidence="4 6">DSM 19791</strain>
    </source>
</reference>
<organism evidence="3 5">
    <name type="scientific">Sphingosinicella microcystinivorans</name>
    <dbReference type="NCBI Taxonomy" id="335406"/>
    <lineage>
        <taxon>Bacteria</taxon>
        <taxon>Pseudomonadati</taxon>
        <taxon>Pseudomonadota</taxon>
        <taxon>Alphaproteobacteria</taxon>
        <taxon>Sphingomonadales</taxon>
        <taxon>Sphingosinicellaceae</taxon>
        <taxon>Sphingosinicella</taxon>
    </lineage>
</organism>
<dbReference type="InterPro" id="IPR020904">
    <property type="entry name" value="Sc_DH/Rdtase_CS"/>
</dbReference>
<dbReference type="AlphaFoldDB" id="A0AAD1D7V9"/>
<feature type="domain" description="Ketoreductase" evidence="2">
    <location>
        <begin position="7"/>
        <end position="188"/>
    </location>
</feature>
<dbReference type="SUPFAM" id="SSF51735">
    <property type="entry name" value="NAD(P)-binding Rossmann-fold domains"/>
    <property type="match status" value="1"/>
</dbReference>
<dbReference type="EMBL" id="RBWX01000007">
    <property type="protein sequence ID" value="RKS91522.1"/>
    <property type="molecule type" value="Genomic_DNA"/>
</dbReference>
<dbReference type="KEGG" id="smic:SmB9_21590"/>
<accession>A0AAD1D7V9</accession>
<name>A0AAD1D7V9_SPHMI</name>
<dbReference type="SMART" id="SM00822">
    <property type="entry name" value="PKS_KR"/>
    <property type="match status" value="1"/>
</dbReference>
<dbReference type="PROSITE" id="PS00061">
    <property type="entry name" value="ADH_SHORT"/>
    <property type="match status" value="1"/>
</dbReference>
<dbReference type="NCBIfam" id="NF005559">
    <property type="entry name" value="PRK07231.1"/>
    <property type="match status" value="1"/>
</dbReference>
<dbReference type="RefSeq" id="WP_121047965.1">
    <property type="nucleotide sequence ID" value="NZ_AP018711.1"/>
</dbReference>
<evidence type="ECO:0000256" key="1">
    <source>
        <dbReference type="ARBA" id="ARBA00006484"/>
    </source>
</evidence>
<protein>
    <submittedName>
        <fullName evidence="3 4">Dehydrogenase</fullName>
    </submittedName>
</protein>
<evidence type="ECO:0000313" key="4">
    <source>
        <dbReference type="EMBL" id="RKS91522.1"/>
    </source>
</evidence>
<comment type="similarity">
    <text evidence="1">Belongs to the short-chain dehydrogenases/reductases (SDR) family.</text>
</comment>
<evidence type="ECO:0000313" key="5">
    <source>
        <dbReference type="Proteomes" id="UP000275727"/>
    </source>
</evidence>